<comment type="caution">
    <text evidence="2">The sequence shown here is derived from an EMBL/GenBank/DDBJ whole genome shotgun (WGS) entry which is preliminary data.</text>
</comment>
<dbReference type="EMBL" id="JACYXC010000001">
    <property type="protein sequence ID" value="MBH5335701.1"/>
    <property type="molecule type" value="Genomic_DNA"/>
</dbReference>
<gene>
    <name evidence="2" type="ORF">IHE55_13200</name>
</gene>
<feature type="region of interest" description="Disordered" evidence="1">
    <location>
        <begin position="45"/>
        <end position="86"/>
    </location>
</feature>
<protein>
    <submittedName>
        <fullName evidence="2">Uncharacterized protein</fullName>
    </submittedName>
</protein>
<evidence type="ECO:0000313" key="2">
    <source>
        <dbReference type="EMBL" id="MBH5335701.1"/>
    </source>
</evidence>
<reference evidence="2 3" key="1">
    <citation type="submission" date="2020-09" db="EMBL/GenBank/DDBJ databases">
        <title>Biosynthesis of the nuclear factor of activated T cells inhibitor NFAT-133 and its congeners in Streptomyces pactum.</title>
        <authorList>
            <person name="Zhou W."/>
            <person name="Posri P."/>
            <person name="Abugrain M.E."/>
            <person name="Weisberg A.J."/>
            <person name="Chang J.H."/>
            <person name="Mahmud T."/>
        </authorList>
    </citation>
    <scope>NUCLEOTIDE SEQUENCE [LARGE SCALE GENOMIC DNA]</scope>
    <source>
        <strain evidence="2 3">ATCC 27456</strain>
    </source>
</reference>
<name>A0ABS0NKL7_9ACTN</name>
<feature type="region of interest" description="Disordered" evidence="1">
    <location>
        <begin position="1"/>
        <end position="33"/>
    </location>
</feature>
<keyword evidence="3" id="KW-1185">Reference proteome</keyword>
<accession>A0ABS0NKL7</accession>
<dbReference type="RefSeq" id="WP_197989213.1">
    <property type="nucleotide sequence ID" value="NZ_JACYXC010000001.1"/>
</dbReference>
<sequence length="86" mass="9393">MSIVQHHMLDAYRAAQRGEAAPPPPGTVDPHPIRTYREWRRFRSLIAQLTPPADGDDPRGGGVRPHRPAPADGRTPGRSRGAPTRG</sequence>
<organism evidence="2 3">
    <name type="scientific">Streptomyces pactum</name>
    <dbReference type="NCBI Taxonomy" id="68249"/>
    <lineage>
        <taxon>Bacteria</taxon>
        <taxon>Bacillati</taxon>
        <taxon>Actinomycetota</taxon>
        <taxon>Actinomycetes</taxon>
        <taxon>Kitasatosporales</taxon>
        <taxon>Streptomycetaceae</taxon>
        <taxon>Streptomyces</taxon>
    </lineage>
</organism>
<evidence type="ECO:0000313" key="3">
    <source>
        <dbReference type="Proteomes" id="UP000807371"/>
    </source>
</evidence>
<dbReference type="Proteomes" id="UP000807371">
    <property type="component" value="Unassembled WGS sequence"/>
</dbReference>
<proteinExistence type="predicted"/>
<evidence type="ECO:0000256" key="1">
    <source>
        <dbReference type="SAM" id="MobiDB-lite"/>
    </source>
</evidence>